<evidence type="ECO:0000256" key="1">
    <source>
        <dbReference type="ARBA" id="ARBA00004162"/>
    </source>
</evidence>
<dbReference type="PANTHER" id="PTHR33885">
    <property type="entry name" value="PHAGE SHOCK PROTEIN C"/>
    <property type="match status" value="1"/>
</dbReference>
<dbReference type="STRING" id="1038014.SAMN04487910_2338"/>
<keyword evidence="2" id="KW-1003">Cell membrane</keyword>
<organism evidence="10 11">
    <name type="scientific">Aquimarina amphilecti</name>
    <dbReference type="NCBI Taxonomy" id="1038014"/>
    <lineage>
        <taxon>Bacteria</taxon>
        <taxon>Pseudomonadati</taxon>
        <taxon>Bacteroidota</taxon>
        <taxon>Flavobacteriia</taxon>
        <taxon>Flavobacteriales</taxon>
        <taxon>Flavobacteriaceae</taxon>
        <taxon>Aquimarina</taxon>
    </lineage>
</organism>
<evidence type="ECO:0000259" key="8">
    <source>
        <dbReference type="Pfam" id="PF22571"/>
    </source>
</evidence>
<keyword evidence="5 6" id="KW-0472">Membrane</keyword>
<feature type="domain" description="Phage shock protein PspC N-terminal" evidence="7">
    <location>
        <begin position="107"/>
        <end position="165"/>
    </location>
</feature>
<dbReference type="Pfam" id="PF22744">
    <property type="entry name" value="Toast-rack_PspC-Cterm"/>
    <property type="match status" value="1"/>
</dbReference>
<dbReference type="InterPro" id="IPR054321">
    <property type="entry name" value="PspC-rel_TM"/>
</dbReference>
<evidence type="ECO:0000256" key="4">
    <source>
        <dbReference type="ARBA" id="ARBA00022989"/>
    </source>
</evidence>
<comment type="subcellular location">
    <subcellularLocation>
        <location evidence="1">Cell membrane</location>
        <topology evidence="1">Single-pass membrane protein</topology>
    </subcellularLocation>
</comment>
<evidence type="ECO:0000256" key="6">
    <source>
        <dbReference type="SAM" id="Phobius"/>
    </source>
</evidence>
<sequence length="586" mass="66600">MNKTVNINLAGIFFHIDEDAYLKLQRYIQAIKRSFTDSQGRDEIIADIEARIAELFSEKIKDERQVIGTKEVEEVIEVMGQPEDYRLDEEIFEDEPKSSYQRTTKSKQLFRDTSNSYVGGVSSGLSHYLGIDPIWLRIAWILFTVFSSGAFILIYIAFWIFVPEAKSTADYLAMKGEAVNISNIEKKIKEGFNDVADKVKDVDYQKYSNKVKNGSTSFFDALGDVLLVLLKIFVKFIGVLLIIVAGVTLISLFISLFTVGTFGFIETPFTEYIDVVNHPNIPLWLVSLLTLFAVGIPFFFLFILGLKIVINNLKSIGTPAKLALLAFWILSVIGLTVVGIRQATQEAYDAEVIEDSRNLNLQPSDTLTIKMVGNNRYVRGLYHRNDFKIKRDENDNKVIVIQDVEVFIKENREDSIPKLIIRKNAEGSSYDEAKERAAAIKYNYDIKGNTLLIDGYAITDYTNKYNDQEVEIIISIPKGMTVYADNNTSGFNNSWKYNDYLTIDGKEGKYLKLIDGQLTCQDCPKDQWEYNEWEDDDNDSDNGVKININSDDDNANLKIDEDGVQIKSEEVDIKIDENGIKIKTDN</sequence>
<dbReference type="InterPro" id="IPR007168">
    <property type="entry name" value="Phageshock_PspC_N"/>
</dbReference>
<dbReference type="Proteomes" id="UP000198521">
    <property type="component" value="Unassembled WGS sequence"/>
</dbReference>
<dbReference type="AlphaFoldDB" id="A0A1H7PWI1"/>
<dbReference type="PANTHER" id="PTHR33885:SF3">
    <property type="entry name" value="PHAGE SHOCK PROTEIN C"/>
    <property type="match status" value="1"/>
</dbReference>
<feature type="domain" description="PspC-related ToastRack" evidence="9">
    <location>
        <begin position="391"/>
        <end position="525"/>
    </location>
</feature>
<feature type="transmembrane region" description="Helical" evidence="6">
    <location>
        <begin position="138"/>
        <end position="162"/>
    </location>
</feature>
<dbReference type="Pfam" id="PF04024">
    <property type="entry name" value="PspC"/>
    <property type="match status" value="1"/>
</dbReference>
<accession>A0A1H7PWI1</accession>
<feature type="transmembrane region" description="Helical" evidence="6">
    <location>
        <begin position="241"/>
        <end position="265"/>
    </location>
</feature>
<evidence type="ECO:0000259" key="9">
    <source>
        <dbReference type="Pfam" id="PF22744"/>
    </source>
</evidence>
<evidence type="ECO:0000256" key="3">
    <source>
        <dbReference type="ARBA" id="ARBA00022692"/>
    </source>
</evidence>
<evidence type="ECO:0000256" key="5">
    <source>
        <dbReference type="ARBA" id="ARBA00023136"/>
    </source>
</evidence>
<keyword evidence="4 6" id="KW-1133">Transmembrane helix</keyword>
<feature type="transmembrane region" description="Helical" evidence="6">
    <location>
        <begin position="322"/>
        <end position="340"/>
    </location>
</feature>
<evidence type="ECO:0000256" key="2">
    <source>
        <dbReference type="ARBA" id="ARBA00022475"/>
    </source>
</evidence>
<dbReference type="OrthoDB" id="5772680at2"/>
<keyword evidence="11" id="KW-1185">Reference proteome</keyword>
<protein>
    <submittedName>
        <fullName evidence="10">Phage shock protein C (PspC) family protein</fullName>
    </submittedName>
</protein>
<name>A0A1H7PWI1_AQUAM</name>
<dbReference type="InterPro" id="IPR054319">
    <property type="entry name" value="PspC-rel_ToastRack"/>
</dbReference>
<dbReference type="GO" id="GO:0005886">
    <property type="term" value="C:plasma membrane"/>
    <property type="evidence" value="ECO:0007669"/>
    <property type="project" value="UniProtKB-SubCell"/>
</dbReference>
<dbReference type="RefSeq" id="WP_091408504.1">
    <property type="nucleotide sequence ID" value="NZ_FOAB01000004.1"/>
</dbReference>
<dbReference type="Pfam" id="PF22571">
    <property type="entry name" value="LiaI-LiaF-TM_PspC"/>
    <property type="match status" value="1"/>
</dbReference>
<feature type="domain" description="PspC-related transmembrane region" evidence="8">
    <location>
        <begin position="204"/>
        <end position="345"/>
    </location>
</feature>
<feature type="transmembrane region" description="Helical" evidence="6">
    <location>
        <begin position="285"/>
        <end position="310"/>
    </location>
</feature>
<keyword evidence="3 6" id="KW-0812">Transmembrane</keyword>
<gene>
    <name evidence="10" type="ORF">SAMN04487910_2338</name>
</gene>
<evidence type="ECO:0000313" key="10">
    <source>
        <dbReference type="EMBL" id="SEL39744.1"/>
    </source>
</evidence>
<dbReference type="InterPro" id="IPR052027">
    <property type="entry name" value="PspC"/>
</dbReference>
<reference evidence="10 11" key="1">
    <citation type="submission" date="2016-10" db="EMBL/GenBank/DDBJ databases">
        <authorList>
            <person name="de Groot N.N."/>
        </authorList>
    </citation>
    <scope>NUCLEOTIDE SEQUENCE [LARGE SCALE GENOMIC DNA]</scope>
    <source>
        <strain evidence="10 11">DSM 25232</strain>
    </source>
</reference>
<proteinExistence type="predicted"/>
<evidence type="ECO:0000313" key="11">
    <source>
        <dbReference type="Proteomes" id="UP000198521"/>
    </source>
</evidence>
<dbReference type="EMBL" id="FOAB01000004">
    <property type="protein sequence ID" value="SEL39744.1"/>
    <property type="molecule type" value="Genomic_DNA"/>
</dbReference>
<evidence type="ECO:0000259" key="7">
    <source>
        <dbReference type="Pfam" id="PF04024"/>
    </source>
</evidence>